<dbReference type="OrthoDB" id="9816335at2"/>
<keyword evidence="7" id="KW-1185">Reference proteome</keyword>
<evidence type="ECO:0000313" key="6">
    <source>
        <dbReference type="EMBL" id="OJG89324.1"/>
    </source>
</evidence>
<organism evidence="6 8">
    <name type="scientific">Enterococcus silesiacus</name>
    <dbReference type="NCBI Taxonomy" id="332949"/>
    <lineage>
        <taxon>Bacteria</taxon>
        <taxon>Bacillati</taxon>
        <taxon>Bacillota</taxon>
        <taxon>Bacilli</taxon>
        <taxon>Lactobacillales</taxon>
        <taxon>Enterococcaceae</taxon>
        <taxon>Enterococcus</taxon>
    </lineage>
</organism>
<reference evidence="6 8" key="1">
    <citation type="submission" date="2014-12" db="EMBL/GenBank/DDBJ databases">
        <title>Draft genome sequences of 29 type strains of Enterococci.</title>
        <authorList>
            <person name="Zhong Z."/>
            <person name="Sun Z."/>
            <person name="Liu W."/>
            <person name="Zhang W."/>
            <person name="Zhang H."/>
        </authorList>
    </citation>
    <scope>NUCLEOTIDE SEQUENCE [LARGE SCALE GENOMIC DNA]</scope>
    <source>
        <strain evidence="6 8">DSM 22801</strain>
    </source>
</reference>
<dbReference type="InterPro" id="IPR009057">
    <property type="entry name" value="Homeodomain-like_sf"/>
</dbReference>
<dbReference type="InterPro" id="IPR003313">
    <property type="entry name" value="AraC-bd"/>
</dbReference>
<dbReference type="InterPro" id="IPR020449">
    <property type="entry name" value="Tscrpt_reg_AraC-type_HTH"/>
</dbReference>
<evidence type="ECO:0000259" key="4">
    <source>
        <dbReference type="PROSITE" id="PS01124"/>
    </source>
</evidence>
<reference evidence="5 7" key="2">
    <citation type="submission" date="2015-12" db="EMBL/GenBank/DDBJ databases">
        <authorList>
            <person name="Lauer A."/>
            <person name="Humrighouse B."/>
            <person name="Loparev V."/>
            <person name="Shewmaker P.L."/>
            <person name="Whitney A.M."/>
            <person name="McLaughlin R.W."/>
        </authorList>
    </citation>
    <scope>NUCLEOTIDE SEQUENCE [LARGE SCALE GENOMIC DNA]</scope>
    <source>
        <strain evidence="5 7">LMG 23085</strain>
    </source>
</reference>
<proteinExistence type="predicted"/>
<evidence type="ECO:0000313" key="7">
    <source>
        <dbReference type="Proteomes" id="UP000065511"/>
    </source>
</evidence>
<dbReference type="Gene3D" id="2.60.120.10">
    <property type="entry name" value="Jelly Rolls"/>
    <property type="match status" value="1"/>
</dbReference>
<dbReference type="GO" id="GO:0043565">
    <property type="term" value="F:sequence-specific DNA binding"/>
    <property type="evidence" value="ECO:0007669"/>
    <property type="project" value="InterPro"/>
</dbReference>
<dbReference type="Pfam" id="PF02311">
    <property type="entry name" value="AraC_binding"/>
    <property type="match status" value="1"/>
</dbReference>
<dbReference type="PRINTS" id="PR00032">
    <property type="entry name" value="HTHARAC"/>
</dbReference>
<dbReference type="InterPro" id="IPR014710">
    <property type="entry name" value="RmlC-like_jellyroll"/>
</dbReference>
<evidence type="ECO:0000256" key="1">
    <source>
        <dbReference type="ARBA" id="ARBA00023015"/>
    </source>
</evidence>
<dbReference type="EMBL" id="JXLC01000023">
    <property type="protein sequence ID" value="OJG89324.1"/>
    <property type="molecule type" value="Genomic_DNA"/>
</dbReference>
<dbReference type="InterPro" id="IPR037923">
    <property type="entry name" value="HTH-like"/>
</dbReference>
<sequence>MEIKDNIRGYPNKSNLKYNRLGQMYFDDLLYVTKWTVQHHTLHSETQFVYLEPEQFNFDSSTIESLKTRLNHNGFLPEYDEILSPYHRNKHLELYFVTKGSLRIKVQKDFYTLNTGSALFINSNTNHSDVISLEPLELYIIGFNENFFHDNTLQAIQNTKFRHFINQTFQVHNKDSEAWFIDTKDGGQFLRHYTELMRDELTIRTIGYADLVRIAGLRILDRFSKETPTIVKDSGRNHKLLIFHEVTQYLDHYYGSASLTDLADYLKFSKSYFNRIIKEVSGKTYTDLLQEVRIEKAKEMLRKTDEPIMEIAQKVGYTNMTYFYELFKSMTGVTPKEYREKTI</sequence>
<dbReference type="RefSeq" id="WP_071878632.1">
    <property type="nucleotide sequence ID" value="NZ_JXLC01000023.1"/>
</dbReference>
<dbReference type="SUPFAM" id="SSF46689">
    <property type="entry name" value="Homeodomain-like"/>
    <property type="match status" value="1"/>
</dbReference>
<evidence type="ECO:0000256" key="2">
    <source>
        <dbReference type="ARBA" id="ARBA00023125"/>
    </source>
</evidence>
<dbReference type="SUPFAM" id="SSF51215">
    <property type="entry name" value="Regulatory protein AraC"/>
    <property type="match status" value="1"/>
</dbReference>
<dbReference type="Proteomes" id="UP000183039">
    <property type="component" value="Unassembled WGS sequence"/>
</dbReference>
<dbReference type="Gene3D" id="1.10.10.60">
    <property type="entry name" value="Homeodomain-like"/>
    <property type="match status" value="2"/>
</dbReference>
<dbReference type="Pfam" id="PF12833">
    <property type="entry name" value="HTH_18"/>
    <property type="match status" value="1"/>
</dbReference>
<gene>
    <name evidence="5" type="ORF">ATZ33_17880</name>
    <name evidence="6" type="ORF">RV15_GL001631</name>
</gene>
<evidence type="ECO:0000313" key="5">
    <source>
        <dbReference type="EMBL" id="ALS03175.1"/>
    </source>
</evidence>
<dbReference type="KEGG" id="ess:ATZ33_17880"/>
<dbReference type="GO" id="GO:0003700">
    <property type="term" value="F:DNA-binding transcription factor activity"/>
    <property type="evidence" value="ECO:0007669"/>
    <property type="project" value="InterPro"/>
</dbReference>
<dbReference type="InterPro" id="IPR018060">
    <property type="entry name" value="HTH_AraC"/>
</dbReference>
<evidence type="ECO:0000256" key="3">
    <source>
        <dbReference type="ARBA" id="ARBA00023163"/>
    </source>
</evidence>
<keyword evidence="1" id="KW-0805">Transcription regulation</keyword>
<dbReference type="PANTHER" id="PTHR43280">
    <property type="entry name" value="ARAC-FAMILY TRANSCRIPTIONAL REGULATOR"/>
    <property type="match status" value="1"/>
</dbReference>
<dbReference type="InterPro" id="IPR018062">
    <property type="entry name" value="HTH_AraC-typ_CS"/>
</dbReference>
<dbReference type="SMART" id="SM00342">
    <property type="entry name" value="HTH_ARAC"/>
    <property type="match status" value="1"/>
</dbReference>
<dbReference type="PROSITE" id="PS01124">
    <property type="entry name" value="HTH_ARAC_FAMILY_2"/>
    <property type="match status" value="1"/>
</dbReference>
<dbReference type="Proteomes" id="UP000065511">
    <property type="component" value="Chromosome"/>
</dbReference>
<feature type="domain" description="HTH araC/xylS-type" evidence="4">
    <location>
        <begin position="244"/>
        <end position="341"/>
    </location>
</feature>
<dbReference type="PANTHER" id="PTHR43280:SF28">
    <property type="entry name" value="HTH-TYPE TRANSCRIPTIONAL ACTIVATOR RHAS"/>
    <property type="match status" value="1"/>
</dbReference>
<name>A0A0S3KFW6_9ENTE</name>
<dbReference type="AlphaFoldDB" id="A0A0S3KFW6"/>
<protein>
    <recommendedName>
        <fullName evidence="4">HTH araC/xylS-type domain-containing protein</fullName>
    </recommendedName>
</protein>
<evidence type="ECO:0000313" key="8">
    <source>
        <dbReference type="Proteomes" id="UP000183039"/>
    </source>
</evidence>
<dbReference type="EMBL" id="CP013614">
    <property type="protein sequence ID" value="ALS03175.1"/>
    <property type="molecule type" value="Genomic_DNA"/>
</dbReference>
<keyword evidence="2" id="KW-0238">DNA-binding</keyword>
<accession>A0A0S3KFW6</accession>
<keyword evidence="3" id="KW-0804">Transcription</keyword>
<dbReference type="PROSITE" id="PS00041">
    <property type="entry name" value="HTH_ARAC_FAMILY_1"/>
    <property type="match status" value="1"/>
</dbReference>